<dbReference type="Proteomes" id="UP000724874">
    <property type="component" value="Unassembled WGS sequence"/>
</dbReference>
<evidence type="ECO:0000313" key="3">
    <source>
        <dbReference type="EMBL" id="KAF8901677.1"/>
    </source>
</evidence>
<evidence type="ECO:0000313" key="4">
    <source>
        <dbReference type="Proteomes" id="UP000724874"/>
    </source>
</evidence>
<evidence type="ECO:0000256" key="2">
    <source>
        <dbReference type="SAM" id="Phobius"/>
    </source>
</evidence>
<feature type="transmembrane region" description="Helical" evidence="2">
    <location>
        <begin position="36"/>
        <end position="58"/>
    </location>
</feature>
<reference evidence="3" key="1">
    <citation type="submission" date="2020-11" db="EMBL/GenBank/DDBJ databases">
        <authorList>
            <consortium name="DOE Joint Genome Institute"/>
            <person name="Ahrendt S."/>
            <person name="Riley R."/>
            <person name="Andreopoulos W."/>
            <person name="LaButti K."/>
            <person name="Pangilinan J."/>
            <person name="Ruiz-duenas F.J."/>
            <person name="Barrasa J.M."/>
            <person name="Sanchez-Garcia M."/>
            <person name="Camarero S."/>
            <person name="Miyauchi S."/>
            <person name="Serrano A."/>
            <person name="Linde D."/>
            <person name="Babiker R."/>
            <person name="Drula E."/>
            <person name="Ayuso-Fernandez I."/>
            <person name="Pacheco R."/>
            <person name="Padilla G."/>
            <person name="Ferreira P."/>
            <person name="Barriuso J."/>
            <person name="Kellner H."/>
            <person name="Castanera R."/>
            <person name="Alfaro M."/>
            <person name="Ramirez L."/>
            <person name="Pisabarro A.G."/>
            <person name="Kuo A."/>
            <person name="Tritt A."/>
            <person name="Lipzen A."/>
            <person name="He G."/>
            <person name="Yan M."/>
            <person name="Ng V."/>
            <person name="Cullen D."/>
            <person name="Martin F."/>
            <person name="Rosso M.-N."/>
            <person name="Henrissat B."/>
            <person name="Hibbett D."/>
            <person name="Martinez A.T."/>
            <person name="Grigoriev I.V."/>
        </authorList>
    </citation>
    <scope>NUCLEOTIDE SEQUENCE</scope>
    <source>
        <strain evidence="3">AH 44721</strain>
    </source>
</reference>
<dbReference type="OrthoDB" id="3232130at2759"/>
<name>A0A9P5TMT1_GYMJU</name>
<keyword evidence="2" id="KW-0812">Transmembrane</keyword>
<protein>
    <submittedName>
        <fullName evidence="3">Uncharacterized protein</fullName>
    </submittedName>
</protein>
<dbReference type="EMBL" id="JADNYJ010000040">
    <property type="protein sequence ID" value="KAF8901677.1"/>
    <property type="molecule type" value="Genomic_DNA"/>
</dbReference>
<organism evidence="3 4">
    <name type="scientific">Gymnopilus junonius</name>
    <name type="common">Spectacular rustgill mushroom</name>
    <name type="synonym">Gymnopilus spectabilis subsp. junonius</name>
    <dbReference type="NCBI Taxonomy" id="109634"/>
    <lineage>
        <taxon>Eukaryota</taxon>
        <taxon>Fungi</taxon>
        <taxon>Dikarya</taxon>
        <taxon>Basidiomycota</taxon>
        <taxon>Agaricomycotina</taxon>
        <taxon>Agaricomycetes</taxon>
        <taxon>Agaricomycetidae</taxon>
        <taxon>Agaricales</taxon>
        <taxon>Agaricineae</taxon>
        <taxon>Hymenogastraceae</taxon>
        <taxon>Gymnopilus</taxon>
    </lineage>
</organism>
<comment type="caution">
    <text evidence="3">The sequence shown here is derived from an EMBL/GenBank/DDBJ whole genome shotgun (WGS) entry which is preliminary data.</text>
</comment>
<keyword evidence="2" id="KW-1133">Transmembrane helix</keyword>
<keyword evidence="2" id="KW-0472">Membrane</keyword>
<proteinExistence type="predicted"/>
<feature type="compositionally biased region" description="Polar residues" evidence="1">
    <location>
        <begin position="7"/>
        <end position="25"/>
    </location>
</feature>
<keyword evidence="4" id="KW-1185">Reference proteome</keyword>
<gene>
    <name evidence="3" type="ORF">CPB84DRAFT_1961921</name>
</gene>
<sequence>MDIVKQQPVNEQTSGTTLPTVESTGNGIEAKRSYPAIFHAAAVSTFMLPFALLPYLLVRRQAVVLRKRIVLLEKDMGVLRNDLERTIAHQATIKSDLGRLKTATIESSKGWQDLRKQYNRHEADRHTTDEVVHSVLRKAQDETRHYSRTQGTVLRALGTSLGDIAAFMEEVELDLGLANGKQRDRRGIERLRTLALRMQTQENDKVAVEGSEETK</sequence>
<feature type="region of interest" description="Disordered" evidence="1">
    <location>
        <begin position="1"/>
        <end position="25"/>
    </location>
</feature>
<evidence type="ECO:0000256" key="1">
    <source>
        <dbReference type="SAM" id="MobiDB-lite"/>
    </source>
</evidence>
<dbReference type="AlphaFoldDB" id="A0A9P5TMT1"/>
<accession>A0A9P5TMT1</accession>